<dbReference type="Gene3D" id="3.80.10.10">
    <property type="entry name" value="Ribonuclease Inhibitor"/>
    <property type="match status" value="2"/>
</dbReference>
<dbReference type="PROSITE" id="PS50042">
    <property type="entry name" value="CNMP_BINDING_3"/>
    <property type="match status" value="2"/>
</dbReference>
<organism evidence="2 3">
    <name type="scientific">Paratrimastix pyriformis</name>
    <dbReference type="NCBI Taxonomy" id="342808"/>
    <lineage>
        <taxon>Eukaryota</taxon>
        <taxon>Metamonada</taxon>
        <taxon>Preaxostyla</taxon>
        <taxon>Paratrimastigidae</taxon>
        <taxon>Paratrimastix</taxon>
    </lineage>
</organism>
<dbReference type="InterPro" id="IPR000595">
    <property type="entry name" value="cNMP-bd_dom"/>
</dbReference>
<feature type="domain" description="Cyclic nucleotide-binding" evidence="1">
    <location>
        <begin position="68"/>
        <end position="167"/>
    </location>
</feature>
<accession>A0ABQ8UL50</accession>
<dbReference type="PRINTS" id="PR00103">
    <property type="entry name" value="CAMPKINASE"/>
</dbReference>
<proteinExistence type="predicted"/>
<dbReference type="PANTHER" id="PTHR23011">
    <property type="entry name" value="CYCLIC NUCLEOTIDE-BINDING DOMAIN CONTAINING PROTEIN"/>
    <property type="match status" value="1"/>
</dbReference>
<reference evidence="2" key="1">
    <citation type="journal article" date="2022" name="bioRxiv">
        <title>Genomics of Preaxostyla Flagellates Illuminates Evolutionary Transitions and the Path Towards Mitochondrial Loss.</title>
        <authorList>
            <person name="Novak L.V.F."/>
            <person name="Treitli S.C."/>
            <person name="Pyrih J."/>
            <person name="Halakuc P."/>
            <person name="Pipaliya S.V."/>
            <person name="Vacek V."/>
            <person name="Brzon O."/>
            <person name="Soukal P."/>
            <person name="Eme L."/>
            <person name="Dacks J.B."/>
            <person name="Karnkowska A."/>
            <person name="Elias M."/>
            <person name="Hampl V."/>
        </authorList>
    </citation>
    <scope>NUCLEOTIDE SEQUENCE</scope>
    <source>
        <strain evidence="2">RCP-MX</strain>
    </source>
</reference>
<dbReference type="Pfam" id="PF00027">
    <property type="entry name" value="cNMP_binding"/>
    <property type="match status" value="2"/>
</dbReference>
<dbReference type="SUPFAM" id="SSF51206">
    <property type="entry name" value="cAMP-binding domain-like"/>
    <property type="match status" value="2"/>
</dbReference>
<keyword evidence="3" id="KW-1185">Reference proteome</keyword>
<comment type="caution">
    <text evidence="2">The sequence shown here is derived from an EMBL/GenBank/DDBJ whole genome shotgun (WGS) entry which is preliminary data.</text>
</comment>
<protein>
    <submittedName>
        <fullName evidence="2">cAMP-dependent protein kinase regulatory subunit</fullName>
    </submittedName>
</protein>
<dbReference type="InterPro" id="IPR014710">
    <property type="entry name" value="RmlC-like_jellyroll"/>
</dbReference>
<dbReference type="InterPro" id="IPR018490">
    <property type="entry name" value="cNMP-bd_dom_sf"/>
</dbReference>
<dbReference type="Gene3D" id="2.60.120.10">
    <property type="entry name" value="Jelly Rolls"/>
    <property type="match status" value="2"/>
</dbReference>
<dbReference type="Proteomes" id="UP001141327">
    <property type="component" value="Unassembled WGS sequence"/>
</dbReference>
<evidence type="ECO:0000313" key="3">
    <source>
        <dbReference type="Proteomes" id="UP001141327"/>
    </source>
</evidence>
<gene>
    <name evidence="2" type="ORF">PAPYR_3994</name>
</gene>
<sequence length="1089" mass="119623">MDLVPHAFAPLSALEPPTSNAPVHGLYQDTAATRAELEGFKEILVMNPALRTPTDIAQLLQFVKKIPCFEKYPEDLQLQMCHVATLTQIDRNRTVFRQNDESIAFYAIIVGIVKVMKHEARGMSHLYPGQSFGEVNIMRNEPRDATILAKERCDLWTVSRDDYIAIFKEYYDRDITERMLLLLQVPVMQFMSEAERRRLAEVCMPRRFARNKVILKEGEDPDLMYIVASGEASVIMTLVYQGLARFVEIAKVTTGEYFGELGLLNLQPRRASVVAHTSMEALAINQMDFHLYLTGSALEAIKEHAKGYASYRDIFQLFQQEQTWERYKRVRCASRWLVPCQGLMICLLQPPWVGGAINDSAMEDLLSRMPLDVWLHLIGVSVKEGSPLIQTYLQLISLSHALRSTIKGTARTLSFNMTDEVVPRIPTAENVSAIVGPCASLNVLEFGTERAMFDCGRQEDTFSGWVDAAFARHPDLRVLRVPSPRGLSEAAFCRILSHLPHLETLEVGRPCDPHNSEEVPWLLAPYGDPLLTAIGQHCGPALRHLALTLHPSVRPNYELLRPCCELRQLALSQDRDRTLGALMPALTHLREMRLRVRPDPGVDLAGLPAGLQTFVWPFATRSSGTLRAELLAGLTTLAVSYSSPLYQLLPAGLVDLTLTDVPPDALPVLSTSLGSRPALEALELQCLPGDVDPARLGDLLGPTSRLSRICLTGTLVFNKSPMEVLGARLREVYITGQVESALNVFCPNLEVLLLPRVASLLDNLLVVDVPPCRLACPGLRRLVGLPPSAQVTPMPHLETLGMAGGATEPLVDSEDGSPTAFLDALPTLVPALRTLRGLALARPETLAAVMGGLPRLRKLDVSLTPTQLASPRLELQVPANVEELGMSFGCDGLPSSDEPPLVMCGPGLRRLSLFVRGAARVAIRAPRLQELLLNGYRAFRSVALLDRPLPPLRRLCISCGSFDPRCLDELLAGCGSGLEDLIFPAAPEAFLLRLPALCPALRRLTAKVQQPQALARCPPRLAELTLYTGSEVARVRLEGCPGLDQLALVGRTLEGLELAGGSDRLLEIKATDPAAQSALARQFPQVPIL</sequence>
<evidence type="ECO:0000313" key="2">
    <source>
        <dbReference type="EMBL" id="KAJ4459929.1"/>
    </source>
</evidence>
<name>A0ABQ8UL50_9EUKA</name>
<evidence type="ECO:0000259" key="1">
    <source>
        <dbReference type="PROSITE" id="PS50042"/>
    </source>
</evidence>
<dbReference type="CDD" id="cd00038">
    <property type="entry name" value="CAP_ED"/>
    <property type="match status" value="2"/>
</dbReference>
<dbReference type="InterPro" id="IPR032675">
    <property type="entry name" value="LRR_dom_sf"/>
</dbReference>
<feature type="domain" description="Cyclic nucleotide-binding" evidence="1">
    <location>
        <begin position="187"/>
        <end position="293"/>
    </location>
</feature>
<dbReference type="SMART" id="SM00100">
    <property type="entry name" value="cNMP"/>
    <property type="match status" value="2"/>
</dbReference>
<dbReference type="SUPFAM" id="SSF52047">
    <property type="entry name" value="RNI-like"/>
    <property type="match status" value="1"/>
</dbReference>
<dbReference type="EMBL" id="JAPMOS010000016">
    <property type="protein sequence ID" value="KAJ4459929.1"/>
    <property type="molecule type" value="Genomic_DNA"/>
</dbReference>
<dbReference type="PANTHER" id="PTHR23011:SF28">
    <property type="entry name" value="CYCLIC NUCLEOTIDE-BINDING DOMAIN CONTAINING PROTEIN"/>
    <property type="match status" value="1"/>
</dbReference>